<dbReference type="PANTHER" id="PTHR21708:SF26">
    <property type="entry name" value="2-DEHYDROPANTOATE 2-REDUCTASE"/>
    <property type="match status" value="1"/>
</dbReference>
<dbReference type="Pfam" id="PF08546">
    <property type="entry name" value="ApbA_C"/>
    <property type="match status" value="1"/>
</dbReference>
<dbReference type="InterPro" id="IPR013332">
    <property type="entry name" value="KPR_N"/>
</dbReference>
<sequence length="255" mass="27888">YVCWSKAYKEPPPEYKADLAIFCVKEYQNEQACEIIANSISDNTTILTLQNGLGSGEFLGQKFGSEKVVLGAAYVEASKGGPGEIFEHGGGCSITFGKQSDIQEGRVRELANIFESSNVDFTVSENIHDSLWQKLVFISALSGMTCITKSTFKEVMNHPETRNITINLVRETASVASKIVPNFSKDTVQNTIDHLETHKNDLVSSMHQDLLAGKPMEINAINGAVSRKGKTLGIPTPINDMIVSCLSLQDARARK</sequence>
<dbReference type="Gene3D" id="3.40.50.720">
    <property type="entry name" value="NAD(P)-binding Rossmann-like Domain"/>
    <property type="match status" value="1"/>
</dbReference>
<dbReference type="AlphaFoldDB" id="A0A382TFF5"/>
<dbReference type="EMBL" id="UINC01135788">
    <property type="protein sequence ID" value="SVD20151.1"/>
    <property type="molecule type" value="Genomic_DNA"/>
</dbReference>
<dbReference type="InterPro" id="IPR003710">
    <property type="entry name" value="ApbA"/>
</dbReference>
<keyword evidence="3" id="KW-0560">Oxidoreductase</keyword>
<feature type="domain" description="Ketopantoate reductase C-terminal" evidence="5">
    <location>
        <begin position="126"/>
        <end position="247"/>
    </location>
</feature>
<dbReference type="InterPro" id="IPR013328">
    <property type="entry name" value="6PGD_dom2"/>
</dbReference>
<name>A0A382TFF5_9ZZZZ</name>
<evidence type="ECO:0000259" key="5">
    <source>
        <dbReference type="Pfam" id="PF08546"/>
    </source>
</evidence>
<comment type="similarity">
    <text evidence="1">Belongs to the ketopantoate reductase family.</text>
</comment>
<dbReference type="GO" id="GO:0005737">
    <property type="term" value="C:cytoplasm"/>
    <property type="evidence" value="ECO:0007669"/>
    <property type="project" value="TreeGrafter"/>
</dbReference>
<evidence type="ECO:0000256" key="1">
    <source>
        <dbReference type="ARBA" id="ARBA00007870"/>
    </source>
</evidence>
<dbReference type="GO" id="GO:0015940">
    <property type="term" value="P:pantothenate biosynthetic process"/>
    <property type="evidence" value="ECO:0007669"/>
    <property type="project" value="InterPro"/>
</dbReference>
<dbReference type="Gene3D" id="1.10.1040.10">
    <property type="entry name" value="N-(1-d-carboxylethyl)-l-norvaline Dehydrogenase, domain 2"/>
    <property type="match status" value="1"/>
</dbReference>
<gene>
    <name evidence="6" type="ORF">METZ01_LOCUS373005</name>
</gene>
<evidence type="ECO:0000256" key="2">
    <source>
        <dbReference type="ARBA" id="ARBA00022857"/>
    </source>
</evidence>
<dbReference type="Pfam" id="PF02558">
    <property type="entry name" value="ApbA"/>
    <property type="match status" value="1"/>
</dbReference>
<accession>A0A382TFF5</accession>
<dbReference type="FunFam" id="1.10.1040.10:FF:000017">
    <property type="entry name" value="2-dehydropantoate 2-reductase"/>
    <property type="match status" value="1"/>
</dbReference>
<feature type="non-terminal residue" evidence="6">
    <location>
        <position position="1"/>
    </location>
</feature>
<dbReference type="GO" id="GO:0008677">
    <property type="term" value="F:2-dehydropantoate 2-reductase activity"/>
    <property type="evidence" value="ECO:0007669"/>
    <property type="project" value="InterPro"/>
</dbReference>
<reference evidence="6" key="1">
    <citation type="submission" date="2018-05" db="EMBL/GenBank/DDBJ databases">
        <authorList>
            <person name="Lanie J.A."/>
            <person name="Ng W.-L."/>
            <person name="Kazmierczak K.M."/>
            <person name="Andrzejewski T.M."/>
            <person name="Davidsen T.M."/>
            <person name="Wayne K.J."/>
            <person name="Tettelin H."/>
            <person name="Glass J.I."/>
            <person name="Rusch D."/>
            <person name="Podicherti R."/>
            <person name="Tsui H.-C.T."/>
            <person name="Winkler M.E."/>
        </authorList>
    </citation>
    <scope>NUCLEOTIDE SEQUENCE</scope>
</reference>
<dbReference type="InterPro" id="IPR051402">
    <property type="entry name" value="KPR-Related"/>
</dbReference>
<dbReference type="NCBIfam" id="TIGR00745">
    <property type="entry name" value="apbA_panE"/>
    <property type="match status" value="1"/>
</dbReference>
<dbReference type="InterPro" id="IPR008927">
    <property type="entry name" value="6-PGluconate_DH-like_C_sf"/>
</dbReference>
<dbReference type="PANTHER" id="PTHR21708">
    <property type="entry name" value="PROBABLE 2-DEHYDROPANTOATE 2-REDUCTASE"/>
    <property type="match status" value="1"/>
</dbReference>
<evidence type="ECO:0000259" key="4">
    <source>
        <dbReference type="Pfam" id="PF02558"/>
    </source>
</evidence>
<dbReference type="SUPFAM" id="SSF48179">
    <property type="entry name" value="6-phosphogluconate dehydrogenase C-terminal domain-like"/>
    <property type="match status" value="1"/>
</dbReference>
<organism evidence="6">
    <name type="scientific">marine metagenome</name>
    <dbReference type="NCBI Taxonomy" id="408172"/>
    <lineage>
        <taxon>unclassified sequences</taxon>
        <taxon>metagenomes</taxon>
        <taxon>ecological metagenomes</taxon>
    </lineage>
</organism>
<proteinExistence type="inferred from homology"/>
<protein>
    <recommendedName>
        <fullName evidence="7">2-dehydropantoate 2-reductase</fullName>
    </recommendedName>
</protein>
<feature type="domain" description="Ketopantoate reductase N-terminal" evidence="4">
    <location>
        <begin position="9"/>
        <end position="98"/>
    </location>
</feature>
<dbReference type="InterPro" id="IPR013752">
    <property type="entry name" value="KPA_reductase"/>
</dbReference>
<evidence type="ECO:0008006" key="7">
    <source>
        <dbReference type="Google" id="ProtNLM"/>
    </source>
</evidence>
<dbReference type="SUPFAM" id="SSF51735">
    <property type="entry name" value="NAD(P)-binding Rossmann-fold domains"/>
    <property type="match status" value="1"/>
</dbReference>
<keyword evidence="2" id="KW-0521">NADP</keyword>
<dbReference type="InterPro" id="IPR036291">
    <property type="entry name" value="NAD(P)-bd_dom_sf"/>
</dbReference>
<evidence type="ECO:0000256" key="3">
    <source>
        <dbReference type="ARBA" id="ARBA00023002"/>
    </source>
</evidence>
<evidence type="ECO:0000313" key="6">
    <source>
        <dbReference type="EMBL" id="SVD20151.1"/>
    </source>
</evidence>